<keyword evidence="2" id="KW-1185">Reference proteome</keyword>
<evidence type="ECO:0000313" key="2">
    <source>
        <dbReference type="Proteomes" id="UP000632766"/>
    </source>
</evidence>
<evidence type="ECO:0000313" key="1">
    <source>
        <dbReference type="EMBL" id="MBH8564840.1"/>
    </source>
</evidence>
<organism evidence="1 2">
    <name type="scientific">Amazonocrinis nigriterrae CENA67</name>
    <dbReference type="NCBI Taxonomy" id="2794033"/>
    <lineage>
        <taxon>Bacteria</taxon>
        <taxon>Bacillati</taxon>
        <taxon>Cyanobacteriota</taxon>
        <taxon>Cyanophyceae</taxon>
        <taxon>Nostocales</taxon>
        <taxon>Nostocaceae</taxon>
        <taxon>Amazonocrinis</taxon>
        <taxon>Amazonocrinis nigriterrae</taxon>
    </lineage>
</organism>
<reference evidence="1 2" key="1">
    <citation type="journal article" date="2021" name="Int. J. Syst. Evol. Microbiol.">
        <title>Amazonocrinis nigriterrae gen. nov., sp. nov., Atlanticothrix silvestris gen. nov., sp. nov. and Dendronalium phyllosphericum gen. nov., sp. nov., nostocacean cyanobacteria from Brazilian environments.</title>
        <authorList>
            <person name="Alvarenga D.O."/>
            <person name="Andreote A.P.D."/>
            <person name="Branco L.H.Z."/>
            <person name="Delbaje E."/>
            <person name="Cruz R.B."/>
            <person name="Varani A.M."/>
            <person name="Fiore M.F."/>
        </authorList>
    </citation>
    <scope>NUCLEOTIDE SEQUENCE [LARGE SCALE GENOMIC DNA]</scope>
    <source>
        <strain evidence="1 2">CENA67</strain>
    </source>
</reference>
<accession>A0A8J7HV63</accession>
<dbReference type="InterPro" id="IPR014951">
    <property type="entry name" value="DUF1822"/>
</dbReference>
<dbReference type="Proteomes" id="UP000632766">
    <property type="component" value="Unassembled WGS sequence"/>
</dbReference>
<proteinExistence type="predicted"/>
<name>A0A8J7HV63_9NOST</name>
<sequence>MTANTIFSFATTDLILEIPTATQNQANFHFQSFSHPTSGYQAYLNELCLGAVLPWLREDFTPQAKVWPNTTALSSFWELVSGTAITLDATRLILVLSETIDLSELRVPQEWVDLPNWAGDYYLAVQVDPDEGYVRVWGYCTHAQLKNKGNYDASDRTYVVDASDIVTDISVLAVVWEFCADEATRYAIPEIPTLPQAQAQNLIARLANPEIINPRLAIPFQLWGGLIAHGGWRQSLYERRLGLPEQRSVIEWLQSSVSDIACAIGWGRLNLQLSAAGAKSAEQRQPGVTLSRQLAIAGQSYELSITPQGEPDAPYWRFELRNAIVGAFIPGGFKLRLLTEDLQPFPNNEDIATTAVEQLYVEVALEPQEGIVWEIEPLPENYDREILKF</sequence>
<dbReference type="AlphaFoldDB" id="A0A8J7HV63"/>
<dbReference type="RefSeq" id="WP_198126664.1">
    <property type="nucleotide sequence ID" value="NZ_JAECZC010000053.1"/>
</dbReference>
<comment type="caution">
    <text evidence="1">The sequence shown here is derived from an EMBL/GenBank/DDBJ whole genome shotgun (WGS) entry which is preliminary data.</text>
</comment>
<gene>
    <name evidence="1" type="ORF">I8748_22095</name>
</gene>
<protein>
    <submittedName>
        <fullName evidence="1">DUF1822 family protein</fullName>
    </submittedName>
</protein>
<dbReference type="EMBL" id="JAECZC010000053">
    <property type="protein sequence ID" value="MBH8564840.1"/>
    <property type="molecule type" value="Genomic_DNA"/>
</dbReference>
<dbReference type="Pfam" id="PF08852">
    <property type="entry name" value="DUF1822"/>
    <property type="match status" value="1"/>
</dbReference>